<evidence type="ECO:0000313" key="2">
    <source>
        <dbReference type="Proteomes" id="UP000091857"/>
    </source>
</evidence>
<name>A0ACB7GR74_MANES</name>
<organism evidence="1 2">
    <name type="scientific">Manihot esculenta</name>
    <name type="common">Cassava</name>
    <name type="synonym">Jatropha manihot</name>
    <dbReference type="NCBI Taxonomy" id="3983"/>
    <lineage>
        <taxon>Eukaryota</taxon>
        <taxon>Viridiplantae</taxon>
        <taxon>Streptophyta</taxon>
        <taxon>Embryophyta</taxon>
        <taxon>Tracheophyta</taxon>
        <taxon>Spermatophyta</taxon>
        <taxon>Magnoliopsida</taxon>
        <taxon>eudicotyledons</taxon>
        <taxon>Gunneridae</taxon>
        <taxon>Pentapetalae</taxon>
        <taxon>rosids</taxon>
        <taxon>fabids</taxon>
        <taxon>Malpighiales</taxon>
        <taxon>Euphorbiaceae</taxon>
        <taxon>Crotonoideae</taxon>
        <taxon>Manihoteae</taxon>
        <taxon>Manihot</taxon>
    </lineage>
</organism>
<dbReference type="EMBL" id="CM004398">
    <property type="protein sequence ID" value="KAG8642224.1"/>
    <property type="molecule type" value="Genomic_DNA"/>
</dbReference>
<sequence length="242" mass="26601">MKVAPKIVFLFKDSDGFATAIADALHPSTACSFHRLEESFELSLGRYGIQDRKANGNLIHFIDDDSNYQVSMLLMEKYEPPILACALSEVLTQIIGEASAGLPTLVVPFIGSSTKLKWESRTSTTNDSKLLLYGQQIGPETDVTQSIASRTQKPPSSLQVHYEPLACFLQLVTVLKLPTAIVIGQRGRSSSDKAAEEDLEILYEIGGLLATTTCLHFVREKLIWNPANASKGVKEPWRALYG</sequence>
<proteinExistence type="predicted"/>
<reference evidence="2" key="1">
    <citation type="journal article" date="2016" name="Nat. Biotechnol.">
        <title>Sequencing wild and cultivated cassava and related species reveals extensive interspecific hybridization and genetic diversity.</title>
        <authorList>
            <person name="Bredeson J.V."/>
            <person name="Lyons J.B."/>
            <person name="Prochnik S.E."/>
            <person name="Wu G.A."/>
            <person name="Ha C.M."/>
            <person name="Edsinger-Gonzales E."/>
            <person name="Grimwood J."/>
            <person name="Schmutz J."/>
            <person name="Rabbi I.Y."/>
            <person name="Egesi C."/>
            <person name="Nauluvula P."/>
            <person name="Lebot V."/>
            <person name="Ndunguru J."/>
            <person name="Mkamilo G."/>
            <person name="Bart R.S."/>
            <person name="Setter T.L."/>
            <person name="Gleadow R.M."/>
            <person name="Kulakow P."/>
            <person name="Ferguson M.E."/>
            <person name="Rounsley S."/>
            <person name="Rokhsar D.S."/>
        </authorList>
    </citation>
    <scope>NUCLEOTIDE SEQUENCE [LARGE SCALE GENOMIC DNA]</scope>
    <source>
        <strain evidence="2">cv. AM560-2</strain>
    </source>
</reference>
<gene>
    <name evidence="1" type="ORF">MANES_12G067200v8</name>
</gene>
<keyword evidence="2" id="KW-1185">Reference proteome</keyword>
<evidence type="ECO:0000313" key="1">
    <source>
        <dbReference type="EMBL" id="KAG8642224.1"/>
    </source>
</evidence>
<accession>A0ACB7GR74</accession>
<protein>
    <submittedName>
        <fullName evidence="1">Uncharacterized protein</fullName>
    </submittedName>
</protein>
<dbReference type="Proteomes" id="UP000091857">
    <property type="component" value="Chromosome 12"/>
</dbReference>
<comment type="caution">
    <text evidence="1">The sequence shown here is derived from an EMBL/GenBank/DDBJ whole genome shotgun (WGS) entry which is preliminary data.</text>
</comment>